<evidence type="ECO:0000259" key="9">
    <source>
        <dbReference type="Pfam" id="PF01979"/>
    </source>
</evidence>
<feature type="active site" description="Proton donor/acceptor" evidence="6">
    <location>
        <position position="269"/>
    </location>
</feature>
<feature type="binding site" evidence="7">
    <location>
        <position position="223"/>
    </location>
    <ligand>
        <name>substrate</name>
    </ligand>
</feature>
<sequence>MGSKTIHASRILTESGWLENGLITLNEQGKIESIVAAKIPCPNNLIVMPALIDTHIHGAMGSDVMDATHEALNTMSQFLASRGVGAFLATTVTESDAHTEAALEQVKKSYRQGLDGAELLGSYLEGPFFTAKNKGAHPEALLKAPDQALIEKWMAIAQDSLKCIALAPEYPNALDMIAWLKNKGLRVMLAHTDASYETTKAALQAGADGVVHCYNGMSGLHHRMPGVVGAAFTVPNCCTEIIVDGHHVHFAAVNVALRCCGKNLILISDAMRATGMPDGDYYLGELLVHMQGGIVKTDSGSLAGSTLTLNTAVNNLAEAGEISFAEAWLHGSHYPARSLGLDHKLGSIAPNKQANLVLLTPDHQLTATIVKGKIVFNSTHLPEGVCI</sequence>
<dbReference type="InParanoid" id="A0A6G9IF18"/>
<evidence type="ECO:0000256" key="6">
    <source>
        <dbReference type="PIRSR" id="PIRSR038994-1"/>
    </source>
</evidence>
<dbReference type="NCBIfam" id="TIGR00221">
    <property type="entry name" value="nagA"/>
    <property type="match status" value="1"/>
</dbReference>
<keyword evidence="11" id="KW-1185">Reference proteome</keyword>
<dbReference type="SUPFAM" id="SSF51338">
    <property type="entry name" value="Composite domain of metallo-dependent hydrolases"/>
    <property type="match status" value="1"/>
</dbReference>
<evidence type="ECO:0000256" key="4">
    <source>
        <dbReference type="ARBA" id="ARBA00023277"/>
    </source>
</evidence>
<dbReference type="CDD" id="cd00854">
    <property type="entry name" value="NagA"/>
    <property type="match status" value="1"/>
</dbReference>
<dbReference type="SUPFAM" id="SSF51556">
    <property type="entry name" value="Metallo-dependent hydrolases"/>
    <property type="match status" value="1"/>
</dbReference>
<feature type="domain" description="Amidohydrolase-related" evidence="9">
    <location>
        <begin position="46"/>
        <end position="375"/>
    </location>
</feature>
<dbReference type="Gene3D" id="2.30.40.10">
    <property type="entry name" value="Urease, subunit C, domain 1"/>
    <property type="match status" value="1"/>
</dbReference>
<comment type="similarity">
    <text evidence="1 5">Belongs to the metallo-dependent hydrolases superfamily. NagA family.</text>
</comment>
<dbReference type="PANTHER" id="PTHR11113:SF14">
    <property type="entry name" value="N-ACETYLGLUCOSAMINE-6-PHOSPHATE DEACETYLASE"/>
    <property type="match status" value="1"/>
</dbReference>
<evidence type="ECO:0000256" key="7">
    <source>
        <dbReference type="PIRSR" id="PIRSR038994-2"/>
    </source>
</evidence>
<evidence type="ECO:0000256" key="1">
    <source>
        <dbReference type="ARBA" id="ARBA00010716"/>
    </source>
</evidence>
<dbReference type="KEGG" id="orb:IPMB12_04680"/>
<dbReference type="Proteomes" id="UP000501168">
    <property type="component" value="Chromosome"/>
</dbReference>
<dbReference type="InterPro" id="IPR006680">
    <property type="entry name" value="Amidohydro-rel"/>
</dbReference>
<dbReference type="EMBL" id="CP050253">
    <property type="protein sequence ID" value="QIQ22399.1"/>
    <property type="molecule type" value="Genomic_DNA"/>
</dbReference>
<feature type="binding site" evidence="7">
    <location>
        <position position="247"/>
    </location>
    <ligand>
        <name>substrate</name>
    </ligand>
</feature>
<evidence type="ECO:0000256" key="5">
    <source>
        <dbReference type="PIRNR" id="PIRNR038994"/>
    </source>
</evidence>
<keyword evidence="2 8" id="KW-0479">Metal-binding</keyword>
<dbReference type="InterPro" id="IPR011059">
    <property type="entry name" value="Metal-dep_hydrolase_composite"/>
</dbReference>
<comment type="cofactor">
    <cofactor evidence="8">
        <name>a divalent metal cation</name>
        <dbReference type="ChEBI" id="CHEBI:60240"/>
    </cofactor>
    <text evidence="8">Binds 1 divalent metal cation per subunit.</text>
</comment>
<dbReference type="InterPro" id="IPR032466">
    <property type="entry name" value="Metal_Hydrolase"/>
</dbReference>
<dbReference type="EC" id="3.5.1.25" evidence="10"/>
<protein>
    <submittedName>
        <fullName evidence="10">N-acetylglucosamine-6-phosphate deacetylase</fullName>
        <ecNumber evidence="10">3.5.1.25</ecNumber>
    </submittedName>
</protein>
<evidence type="ECO:0000313" key="10">
    <source>
        <dbReference type="EMBL" id="QIQ22399.1"/>
    </source>
</evidence>
<dbReference type="PANTHER" id="PTHR11113">
    <property type="entry name" value="N-ACETYLGLUCOSAMINE-6-PHOSPHATE DEACETYLASE"/>
    <property type="match status" value="1"/>
</dbReference>
<dbReference type="AlphaFoldDB" id="A0A6G9IF18"/>
<dbReference type="Gene3D" id="3.20.20.140">
    <property type="entry name" value="Metal-dependent hydrolases"/>
    <property type="match status" value="1"/>
</dbReference>
<dbReference type="InterPro" id="IPR003764">
    <property type="entry name" value="GlcNAc_6-P_deAcase"/>
</dbReference>
<evidence type="ECO:0000313" key="11">
    <source>
        <dbReference type="Proteomes" id="UP000501168"/>
    </source>
</evidence>
<feature type="binding site" evidence="7">
    <location>
        <begin position="302"/>
        <end position="304"/>
    </location>
    <ligand>
        <name>substrate</name>
    </ligand>
</feature>
<organism evidence="10 11">
    <name type="scientific">Zophobihabitans entericus</name>
    <dbReference type="NCBI Taxonomy" id="1635327"/>
    <lineage>
        <taxon>Bacteria</taxon>
        <taxon>Pseudomonadati</taxon>
        <taxon>Pseudomonadota</taxon>
        <taxon>Gammaproteobacteria</taxon>
        <taxon>Orbales</taxon>
        <taxon>Orbaceae</taxon>
        <taxon>Zophobihabitans</taxon>
    </lineage>
</organism>
<dbReference type="FunFam" id="3.20.20.140:FF:000004">
    <property type="entry name" value="N-acetylglucosamine-6-phosphate deacetylase"/>
    <property type="match status" value="1"/>
</dbReference>
<feature type="binding site" evidence="7">
    <location>
        <position position="136"/>
    </location>
    <ligand>
        <name>substrate</name>
    </ligand>
</feature>
<dbReference type="GO" id="GO:0006046">
    <property type="term" value="P:N-acetylglucosamine catabolic process"/>
    <property type="evidence" value="ECO:0007669"/>
    <property type="project" value="TreeGrafter"/>
</dbReference>
<feature type="binding site" evidence="7">
    <location>
        <begin position="215"/>
        <end position="216"/>
    </location>
    <ligand>
        <name>substrate</name>
    </ligand>
</feature>
<feature type="binding site" evidence="8">
    <location>
        <position position="212"/>
    </location>
    <ligand>
        <name>Zn(2+)</name>
        <dbReference type="ChEBI" id="CHEBI:29105"/>
    </ligand>
</feature>
<evidence type="ECO:0000256" key="2">
    <source>
        <dbReference type="ARBA" id="ARBA00022723"/>
    </source>
</evidence>
<proteinExistence type="inferred from homology"/>
<evidence type="ECO:0000256" key="3">
    <source>
        <dbReference type="ARBA" id="ARBA00022801"/>
    </source>
</evidence>
<feature type="binding site" evidence="8">
    <location>
        <position position="191"/>
    </location>
    <ligand>
        <name>Zn(2+)</name>
        <dbReference type="ChEBI" id="CHEBI:29105"/>
    </ligand>
</feature>
<dbReference type="GO" id="GO:0046872">
    <property type="term" value="F:metal ion binding"/>
    <property type="evidence" value="ECO:0007669"/>
    <property type="project" value="UniProtKB-KW"/>
</dbReference>
<evidence type="ECO:0000256" key="8">
    <source>
        <dbReference type="PIRSR" id="PIRSR038994-3"/>
    </source>
</evidence>
<keyword evidence="4 5" id="KW-0119">Carbohydrate metabolism</keyword>
<gene>
    <name evidence="10" type="primary">nagA</name>
    <name evidence="10" type="ORF">IPMB12_04680</name>
</gene>
<dbReference type="GO" id="GO:0008448">
    <property type="term" value="F:N-acetylglucosamine-6-phosphate deacetylase activity"/>
    <property type="evidence" value="ECO:0007669"/>
    <property type="project" value="UniProtKB-EC"/>
</dbReference>
<keyword evidence="3 5" id="KW-0378">Hydrolase</keyword>
<name>A0A6G9IF18_9GAMM</name>
<accession>A0A6G9IF18</accession>
<feature type="binding site" evidence="8">
    <location>
        <position position="125"/>
    </location>
    <ligand>
        <name>Zn(2+)</name>
        <dbReference type="ChEBI" id="CHEBI:29105"/>
    </ligand>
</feature>
<dbReference type="RefSeq" id="WP_166917694.1">
    <property type="nucleotide sequence ID" value="NZ_CP050253.1"/>
</dbReference>
<dbReference type="Pfam" id="PF01979">
    <property type="entry name" value="Amidohydro_1"/>
    <property type="match status" value="1"/>
</dbReference>
<reference evidence="10 11" key="1">
    <citation type="submission" date="2020-03" db="EMBL/GenBank/DDBJ databases">
        <title>Complete genome sequence of Orbus sp. IPMB12 (BCRC 80908).</title>
        <authorList>
            <person name="Lo W.-S."/>
            <person name="Chang T.-H."/>
            <person name="Kuo C.-H."/>
        </authorList>
    </citation>
    <scope>NUCLEOTIDE SEQUENCE [LARGE SCALE GENOMIC DNA]</scope>
    <source>
        <strain evidence="10 11">IPMB12</strain>
    </source>
</reference>
<dbReference type="PIRSF" id="PIRSF038994">
    <property type="entry name" value="NagA"/>
    <property type="match status" value="1"/>
</dbReference>